<protein>
    <submittedName>
        <fullName evidence="2">Uncharacterized protein</fullName>
    </submittedName>
</protein>
<dbReference type="Proteomes" id="UP000199340">
    <property type="component" value="Unassembled WGS sequence"/>
</dbReference>
<feature type="transmembrane region" description="Helical" evidence="1">
    <location>
        <begin position="7"/>
        <end position="29"/>
    </location>
</feature>
<gene>
    <name evidence="2" type="ORF">SAMN05421850_110124</name>
</gene>
<organism evidence="2 3">
    <name type="scientific">Lutimaribacter saemankumensis</name>
    <dbReference type="NCBI Taxonomy" id="490829"/>
    <lineage>
        <taxon>Bacteria</taxon>
        <taxon>Pseudomonadati</taxon>
        <taxon>Pseudomonadota</taxon>
        <taxon>Alphaproteobacteria</taxon>
        <taxon>Rhodobacterales</taxon>
        <taxon>Roseobacteraceae</taxon>
        <taxon>Lutimaribacter</taxon>
    </lineage>
</organism>
<accession>A0A1G8S4V1</accession>
<feature type="transmembrane region" description="Helical" evidence="1">
    <location>
        <begin position="41"/>
        <end position="58"/>
    </location>
</feature>
<keyword evidence="3" id="KW-1185">Reference proteome</keyword>
<keyword evidence="1" id="KW-0472">Membrane</keyword>
<dbReference type="EMBL" id="FNEB01000010">
    <property type="protein sequence ID" value="SDJ24233.1"/>
    <property type="molecule type" value="Genomic_DNA"/>
</dbReference>
<keyword evidence="1" id="KW-1133">Transmembrane helix</keyword>
<evidence type="ECO:0000313" key="2">
    <source>
        <dbReference type="EMBL" id="SDJ24233.1"/>
    </source>
</evidence>
<name>A0A1G8S4V1_9RHOB</name>
<sequence>MQVSGKVRAFLIFLTGVGLICTSVVMFVLRGGWTAMVTEPGWANVVLGVLHGYGIAVPRDRTRAVRYLDIAADKHDFDVARALRDSLPDF</sequence>
<proteinExistence type="predicted"/>
<dbReference type="STRING" id="490829.SAMN05421850_110124"/>
<evidence type="ECO:0000313" key="3">
    <source>
        <dbReference type="Proteomes" id="UP000199340"/>
    </source>
</evidence>
<reference evidence="2 3" key="1">
    <citation type="submission" date="2016-10" db="EMBL/GenBank/DDBJ databases">
        <authorList>
            <person name="de Groot N.N."/>
        </authorList>
    </citation>
    <scope>NUCLEOTIDE SEQUENCE [LARGE SCALE GENOMIC DNA]</scope>
    <source>
        <strain evidence="2 3">DSM 28010</strain>
    </source>
</reference>
<keyword evidence="1" id="KW-0812">Transmembrane</keyword>
<dbReference type="AlphaFoldDB" id="A0A1G8S4V1"/>
<evidence type="ECO:0000256" key="1">
    <source>
        <dbReference type="SAM" id="Phobius"/>
    </source>
</evidence>